<gene>
    <name evidence="2" type="ORF">LVIROSA_LOCUS9502</name>
</gene>
<name>A0AAU9M7K4_9ASTR</name>
<dbReference type="EMBL" id="CAKMRJ010001112">
    <property type="protein sequence ID" value="CAH1422150.1"/>
    <property type="molecule type" value="Genomic_DNA"/>
</dbReference>
<organism evidence="2 3">
    <name type="scientific">Lactuca virosa</name>
    <dbReference type="NCBI Taxonomy" id="75947"/>
    <lineage>
        <taxon>Eukaryota</taxon>
        <taxon>Viridiplantae</taxon>
        <taxon>Streptophyta</taxon>
        <taxon>Embryophyta</taxon>
        <taxon>Tracheophyta</taxon>
        <taxon>Spermatophyta</taxon>
        <taxon>Magnoliopsida</taxon>
        <taxon>eudicotyledons</taxon>
        <taxon>Gunneridae</taxon>
        <taxon>Pentapetalae</taxon>
        <taxon>asterids</taxon>
        <taxon>campanulids</taxon>
        <taxon>Asterales</taxon>
        <taxon>Asteraceae</taxon>
        <taxon>Cichorioideae</taxon>
        <taxon>Cichorieae</taxon>
        <taxon>Lactucinae</taxon>
        <taxon>Lactuca</taxon>
    </lineage>
</organism>
<feature type="compositionally biased region" description="Basic and acidic residues" evidence="1">
    <location>
        <begin position="35"/>
        <end position="48"/>
    </location>
</feature>
<evidence type="ECO:0000256" key="1">
    <source>
        <dbReference type="SAM" id="MobiDB-lite"/>
    </source>
</evidence>
<reference evidence="2 3" key="1">
    <citation type="submission" date="2022-01" db="EMBL/GenBank/DDBJ databases">
        <authorList>
            <person name="Xiong W."/>
            <person name="Schranz E."/>
        </authorList>
    </citation>
    <scope>NUCLEOTIDE SEQUENCE [LARGE SCALE GENOMIC DNA]</scope>
</reference>
<keyword evidence="3" id="KW-1185">Reference proteome</keyword>
<evidence type="ECO:0000313" key="3">
    <source>
        <dbReference type="Proteomes" id="UP001157418"/>
    </source>
</evidence>
<proteinExistence type="predicted"/>
<protein>
    <submittedName>
        <fullName evidence="2">Uncharacterized protein</fullName>
    </submittedName>
</protein>
<feature type="region of interest" description="Disordered" evidence="1">
    <location>
        <begin position="141"/>
        <end position="160"/>
    </location>
</feature>
<accession>A0AAU9M7K4</accession>
<comment type="caution">
    <text evidence="2">The sequence shown here is derived from an EMBL/GenBank/DDBJ whole genome shotgun (WGS) entry which is preliminary data.</text>
</comment>
<dbReference type="Proteomes" id="UP001157418">
    <property type="component" value="Unassembled WGS sequence"/>
</dbReference>
<evidence type="ECO:0000313" key="2">
    <source>
        <dbReference type="EMBL" id="CAH1422150.1"/>
    </source>
</evidence>
<dbReference type="AlphaFoldDB" id="A0AAU9M7K4"/>
<feature type="region of interest" description="Disordered" evidence="1">
    <location>
        <begin position="34"/>
        <end position="59"/>
    </location>
</feature>
<sequence>MDSDRKRVSTSSSKNGVVMGSVWDSRMKGSFKVFNGDDKNQEIEKPTEKNNPTETTGEIVKMEKARSENKKVFGELSVSVDGIGIKKSPVQMKKGRQEWIGDGRRVTVVVAAAPAASSLFYPNKGPIYSQWQQNGGGRAFNSDDGNGVSRRWKEGDGGGSGGSGCLVSLLSGSTRWFSVVTTTATPPLGVVVFLGSKEKGKDSRKT</sequence>